<organism evidence="1 2">
    <name type="scientific">Ixodes persulcatus</name>
    <name type="common">Taiga tick</name>
    <dbReference type="NCBI Taxonomy" id="34615"/>
    <lineage>
        <taxon>Eukaryota</taxon>
        <taxon>Metazoa</taxon>
        <taxon>Ecdysozoa</taxon>
        <taxon>Arthropoda</taxon>
        <taxon>Chelicerata</taxon>
        <taxon>Arachnida</taxon>
        <taxon>Acari</taxon>
        <taxon>Parasitiformes</taxon>
        <taxon>Ixodida</taxon>
        <taxon>Ixodoidea</taxon>
        <taxon>Ixodidae</taxon>
        <taxon>Ixodinae</taxon>
        <taxon>Ixodes</taxon>
    </lineage>
</organism>
<gene>
    <name evidence="1" type="ORF">HPB47_002463</name>
</gene>
<dbReference type="Proteomes" id="UP000805193">
    <property type="component" value="Unassembled WGS sequence"/>
</dbReference>
<dbReference type="EMBL" id="JABSTQ010010337">
    <property type="protein sequence ID" value="KAG0421667.1"/>
    <property type="molecule type" value="Genomic_DNA"/>
</dbReference>
<evidence type="ECO:0000313" key="1">
    <source>
        <dbReference type="EMBL" id="KAG0421667.1"/>
    </source>
</evidence>
<name>A0AC60PL69_IXOPE</name>
<keyword evidence="2" id="KW-1185">Reference proteome</keyword>
<comment type="caution">
    <text evidence="1">The sequence shown here is derived from an EMBL/GenBank/DDBJ whole genome shotgun (WGS) entry which is preliminary data.</text>
</comment>
<reference evidence="1 2" key="1">
    <citation type="journal article" date="2020" name="Cell">
        <title>Large-Scale Comparative Analyses of Tick Genomes Elucidate Their Genetic Diversity and Vector Capacities.</title>
        <authorList>
            <consortium name="Tick Genome and Microbiome Consortium (TIGMIC)"/>
            <person name="Jia N."/>
            <person name="Wang J."/>
            <person name="Shi W."/>
            <person name="Du L."/>
            <person name="Sun Y."/>
            <person name="Zhan W."/>
            <person name="Jiang J.F."/>
            <person name="Wang Q."/>
            <person name="Zhang B."/>
            <person name="Ji P."/>
            <person name="Bell-Sakyi L."/>
            <person name="Cui X.M."/>
            <person name="Yuan T.T."/>
            <person name="Jiang B.G."/>
            <person name="Yang W.F."/>
            <person name="Lam T.T."/>
            <person name="Chang Q.C."/>
            <person name="Ding S.J."/>
            <person name="Wang X.J."/>
            <person name="Zhu J.G."/>
            <person name="Ruan X.D."/>
            <person name="Zhao L."/>
            <person name="Wei J.T."/>
            <person name="Ye R.Z."/>
            <person name="Que T.C."/>
            <person name="Du C.H."/>
            <person name="Zhou Y.H."/>
            <person name="Cheng J.X."/>
            <person name="Dai P.F."/>
            <person name="Guo W.B."/>
            <person name="Han X.H."/>
            <person name="Huang E.J."/>
            <person name="Li L.F."/>
            <person name="Wei W."/>
            <person name="Gao Y.C."/>
            <person name="Liu J.Z."/>
            <person name="Shao H.Z."/>
            <person name="Wang X."/>
            <person name="Wang C.C."/>
            <person name="Yang T.C."/>
            <person name="Huo Q.B."/>
            <person name="Li W."/>
            <person name="Chen H.Y."/>
            <person name="Chen S.E."/>
            <person name="Zhou L.G."/>
            <person name="Ni X.B."/>
            <person name="Tian J.H."/>
            <person name="Sheng Y."/>
            <person name="Liu T."/>
            <person name="Pan Y.S."/>
            <person name="Xia L.Y."/>
            <person name="Li J."/>
            <person name="Zhao F."/>
            <person name="Cao W.C."/>
        </authorList>
    </citation>
    <scope>NUCLEOTIDE SEQUENCE [LARGE SCALE GENOMIC DNA]</scope>
    <source>
        <strain evidence="1">Iper-2018</strain>
    </source>
</reference>
<evidence type="ECO:0000313" key="2">
    <source>
        <dbReference type="Proteomes" id="UP000805193"/>
    </source>
</evidence>
<accession>A0AC60PL69</accession>
<sequence>MLRGMPGAGGLGGPWDKLMSKFYRHQQQNSGSKENRSITYCTKYVNATRFTLAQYAECKFVCFFFRGSWRRQNAQL</sequence>
<protein>
    <submittedName>
        <fullName evidence="1">Uncharacterized protein</fullName>
    </submittedName>
</protein>
<proteinExistence type="predicted"/>